<evidence type="ECO:0000313" key="2">
    <source>
        <dbReference type="Proteomes" id="UP000268093"/>
    </source>
</evidence>
<keyword evidence="2" id="KW-1185">Reference proteome</keyword>
<accession>A0A433CUP1</accession>
<gene>
    <name evidence="1" type="ORF">BC936DRAFT_138266</name>
</gene>
<dbReference type="EMBL" id="RBNI01012825">
    <property type="protein sequence ID" value="RUP42400.1"/>
    <property type="molecule type" value="Genomic_DNA"/>
</dbReference>
<sequence>MDPREALNCPTRDCKGAIPPPGETSFLSVPGTFKKLTNITITPECLFFPNHLDPLDMSDLYETACRTCGNIVNLDADDIRDTLRRADKYSEFAKDLESQGPHLSSYPTRALQNLHHSLRILKPLLHFSHATLLHTQQHLKDLCTQLRDWPAAYGHACALLDGYRVVYPCNHPLVGVLALATARMLLTCGDEIEVAIELLREVVMVMEVAFGAESAMTRRAREEEVEVTREFERKKLGRGIMFQNYIGVYKRTSAYKQQKYRFHPPHVLFYSRENYNEISEVQLSKLNNGYKHEKISPTPRTVQNQREMHWQYSKCVSIPRPRPAFVPCKKPSRHSLSLTIKYSPTSLARFLCHIHAAHESDGKEHNANDPPCECVLRG</sequence>
<comment type="caution">
    <text evidence="1">The sequence shown here is derived from an EMBL/GenBank/DDBJ whole genome shotgun (WGS) entry which is preliminary data.</text>
</comment>
<organism evidence="1 2">
    <name type="scientific">Jimgerdemannia flammicorona</name>
    <dbReference type="NCBI Taxonomy" id="994334"/>
    <lineage>
        <taxon>Eukaryota</taxon>
        <taxon>Fungi</taxon>
        <taxon>Fungi incertae sedis</taxon>
        <taxon>Mucoromycota</taxon>
        <taxon>Mucoromycotina</taxon>
        <taxon>Endogonomycetes</taxon>
        <taxon>Endogonales</taxon>
        <taxon>Endogonaceae</taxon>
        <taxon>Jimgerdemannia</taxon>
    </lineage>
</organism>
<dbReference type="Gene3D" id="1.25.40.10">
    <property type="entry name" value="Tetratricopeptide repeat domain"/>
    <property type="match status" value="1"/>
</dbReference>
<dbReference type="AlphaFoldDB" id="A0A433CUP1"/>
<dbReference type="InterPro" id="IPR011990">
    <property type="entry name" value="TPR-like_helical_dom_sf"/>
</dbReference>
<name>A0A433CUP1_9FUNG</name>
<protein>
    <submittedName>
        <fullName evidence="1">Uncharacterized protein</fullName>
    </submittedName>
</protein>
<dbReference type="Proteomes" id="UP000268093">
    <property type="component" value="Unassembled WGS sequence"/>
</dbReference>
<evidence type="ECO:0000313" key="1">
    <source>
        <dbReference type="EMBL" id="RUP42400.1"/>
    </source>
</evidence>
<proteinExistence type="predicted"/>
<reference evidence="1 2" key="1">
    <citation type="journal article" date="2018" name="New Phytol.">
        <title>Phylogenomics of Endogonaceae and evolution of mycorrhizas within Mucoromycota.</title>
        <authorList>
            <person name="Chang Y."/>
            <person name="Desiro A."/>
            <person name="Na H."/>
            <person name="Sandor L."/>
            <person name="Lipzen A."/>
            <person name="Clum A."/>
            <person name="Barry K."/>
            <person name="Grigoriev I.V."/>
            <person name="Martin F.M."/>
            <person name="Stajich J.E."/>
            <person name="Smith M.E."/>
            <person name="Bonito G."/>
            <person name="Spatafora J.W."/>
        </authorList>
    </citation>
    <scope>NUCLEOTIDE SEQUENCE [LARGE SCALE GENOMIC DNA]</scope>
    <source>
        <strain evidence="1 2">GMNB39</strain>
    </source>
</reference>